<gene>
    <name evidence="1" type="ORF">UFOVP436_135</name>
    <name evidence="2" type="ORF">UFOVP784_135</name>
</gene>
<dbReference type="EMBL" id="LR796737">
    <property type="protein sequence ID" value="CAB4162825.1"/>
    <property type="molecule type" value="Genomic_DNA"/>
</dbReference>
<sequence length="890" mass="101582">MLPKLSEYVSSFSRQTRRTVNDVLAESRIEKAEIGKLVAKISSFSSAADYIPSYVSTLSPLQRQPIIDLFRDMDLRIQTNYDISQSLSLLRSSMSAIFAGEIEKLERDVVYLESFIRNWTFLSGEEDLYNSSFIENFDNDQNSHIYENSTYKIPDRAGRYFSTNEYATADSLTDTLKFSNSYERSLVNISKEDIKEIKYHTNFSKDYITSDTGIENVLNNFSSNTWNLTIKSPLVIKESIFEREEFTRYQNGINLAASAQVAIEIVFNKQIKATRIRLSPNSSSGLFITQIVVESSSTESRVQTTAESNKTAILSSPIYIDKGTDVELPSTGYIKSMIIFLSQKEYVRTKISPLQSESNFKMINQLASAIRVERKNSHDKLQDMVIKYFIKDNARDYIIRNKNLYNYDYTNYYPTDISKKSVGVLKELKTNKYYSDIDSFNKFRNTSMLSNIVFSIISHSLGSKLKALTSSTYIESNLRQATKSVSSYRSGGLVPLNDSNNIENNLHFLEEKPSAFNQSEAVNLLGNIEELGLYEYMFSLKGISLFVANESEFTTLQVVPNNRSAFVSKKIPIGGIPLKVKLLSEHFSEITRAENSPAFDSTSIEFSVSIKDNPTLEEDWKPIIPYNDDAVRAELLVLDTFGSATLRFIPNQESLVLYESQVRRDYSTYTINGKEIKVSNYNPNNVYFVSYVPQNINVLKEIELFSRSMSNPVLITSSSNGFNGERFELSQVDNSVKLSNSPYIDRTKFVNATYSSSNGTITTSKSSSGNFDYSSYSPVKILFEDGTSAINLTNYLLEDYQPENFYNTSSVLFMHTGKSIIFNQKITKPFRVLYQYVGDVFRYRVIMRNLTKNLDNYSVDRLLFKFSLDKENVIVDNFTKYDNKYKNIVA</sequence>
<evidence type="ECO:0000313" key="2">
    <source>
        <dbReference type="EMBL" id="CAB4162825.1"/>
    </source>
</evidence>
<dbReference type="EMBL" id="LR796418">
    <property type="protein sequence ID" value="CAB4143403.1"/>
    <property type="molecule type" value="Genomic_DNA"/>
</dbReference>
<reference evidence="2" key="1">
    <citation type="submission" date="2020-04" db="EMBL/GenBank/DDBJ databases">
        <authorList>
            <person name="Chiriac C."/>
            <person name="Salcher M."/>
            <person name="Ghai R."/>
            <person name="Kavagutti S V."/>
        </authorList>
    </citation>
    <scope>NUCLEOTIDE SEQUENCE</scope>
</reference>
<proteinExistence type="predicted"/>
<evidence type="ECO:0000313" key="1">
    <source>
        <dbReference type="EMBL" id="CAB4143403.1"/>
    </source>
</evidence>
<protein>
    <submittedName>
        <fullName evidence="2">Uncharacterized protein</fullName>
    </submittedName>
</protein>
<name>A0A6J5P0W2_9CAUD</name>
<organism evidence="2">
    <name type="scientific">uncultured Caudovirales phage</name>
    <dbReference type="NCBI Taxonomy" id="2100421"/>
    <lineage>
        <taxon>Viruses</taxon>
        <taxon>Duplodnaviria</taxon>
        <taxon>Heunggongvirae</taxon>
        <taxon>Uroviricota</taxon>
        <taxon>Caudoviricetes</taxon>
        <taxon>Peduoviridae</taxon>
        <taxon>Maltschvirus</taxon>
        <taxon>Maltschvirus maltsch</taxon>
    </lineage>
</organism>
<accession>A0A6J5P0W2</accession>